<dbReference type="Pfam" id="PF03473">
    <property type="entry name" value="MOSC"/>
    <property type="match status" value="1"/>
</dbReference>
<dbReference type="AlphaFoldDB" id="A0A1R4H017"/>
<dbReference type="GO" id="GO:0030170">
    <property type="term" value="F:pyridoxal phosphate binding"/>
    <property type="evidence" value="ECO:0007669"/>
    <property type="project" value="InterPro"/>
</dbReference>
<evidence type="ECO:0000313" key="3">
    <source>
        <dbReference type="Proteomes" id="UP000195667"/>
    </source>
</evidence>
<name>A0A1R4H017_9GAMM</name>
<organism evidence="2 3">
    <name type="scientific">Crenothrix polyspora</name>
    <dbReference type="NCBI Taxonomy" id="360316"/>
    <lineage>
        <taxon>Bacteria</taxon>
        <taxon>Pseudomonadati</taxon>
        <taxon>Pseudomonadota</taxon>
        <taxon>Gammaproteobacteria</taxon>
        <taxon>Methylococcales</taxon>
        <taxon>Crenotrichaceae</taxon>
        <taxon>Crenothrix</taxon>
    </lineage>
</organism>
<accession>A0A1R4H017</accession>
<dbReference type="InterPro" id="IPR011037">
    <property type="entry name" value="Pyrv_Knase-like_insert_dom_sf"/>
</dbReference>
<dbReference type="SUPFAM" id="SSF50800">
    <property type="entry name" value="PK beta-barrel domain-like"/>
    <property type="match status" value="1"/>
</dbReference>
<dbReference type="PROSITE" id="PS51340">
    <property type="entry name" value="MOSC"/>
    <property type="match status" value="1"/>
</dbReference>
<reference evidence="3" key="1">
    <citation type="submission" date="2017-02" db="EMBL/GenBank/DDBJ databases">
        <authorList>
            <person name="Daims H."/>
        </authorList>
    </citation>
    <scope>NUCLEOTIDE SEQUENCE [LARGE SCALE GENOMIC DNA]</scope>
</reference>
<dbReference type="GO" id="GO:0003824">
    <property type="term" value="F:catalytic activity"/>
    <property type="evidence" value="ECO:0007669"/>
    <property type="project" value="InterPro"/>
</dbReference>
<dbReference type="PANTHER" id="PTHR14237">
    <property type="entry name" value="MOLYBDOPTERIN COFACTOR SULFURASE MOSC"/>
    <property type="match status" value="1"/>
</dbReference>
<dbReference type="RefSeq" id="WP_087142194.1">
    <property type="nucleotide sequence ID" value="NZ_FUKI01000018.1"/>
</dbReference>
<dbReference type="OrthoDB" id="581532at2"/>
<dbReference type="Proteomes" id="UP000195667">
    <property type="component" value="Unassembled WGS sequence"/>
</dbReference>
<keyword evidence="3" id="KW-1185">Reference proteome</keyword>
<proteinExistence type="predicted"/>
<sequence>MITYTLSTITLYPVKSLAGITVTRWPVSKTGLLYDRKWMLIDSSGHFLSQRSLPRMALINTALVNDTLVLSAPGMSHLTLSLNPISEQTLTAHIWNDFCVAQAVSTEADQWFSDFLTTDCRLVYQNDTSPRPIDPAYANARDQVSFADGFPFLIISENSLVSLNNAMQLNFPMSRFRPNLVIAGCPEYAEDSWRNIRIGHIDFRLPKPCSRCSVPTIDPVTAKTGKEPLQTLNRLRKWHNKVYFGQNALHDQAGELAVGDTVIIKQLGENQPPL</sequence>
<dbReference type="InterPro" id="IPR005303">
    <property type="entry name" value="MOCOS_middle"/>
</dbReference>
<evidence type="ECO:0000313" key="2">
    <source>
        <dbReference type="EMBL" id="SJM89598.1"/>
    </source>
</evidence>
<evidence type="ECO:0000259" key="1">
    <source>
        <dbReference type="PROSITE" id="PS51340"/>
    </source>
</evidence>
<feature type="domain" description="MOSC" evidence="1">
    <location>
        <begin position="120"/>
        <end position="265"/>
    </location>
</feature>
<dbReference type="GO" id="GO:0030151">
    <property type="term" value="F:molybdenum ion binding"/>
    <property type="evidence" value="ECO:0007669"/>
    <property type="project" value="InterPro"/>
</dbReference>
<gene>
    <name evidence="2" type="ORF">CRENPOLYSF1_1140020</name>
</gene>
<dbReference type="SUPFAM" id="SSF141673">
    <property type="entry name" value="MOSC N-terminal domain-like"/>
    <property type="match status" value="1"/>
</dbReference>
<protein>
    <submittedName>
        <fullName evidence="2">MOSC domain containing protein</fullName>
    </submittedName>
</protein>
<dbReference type="Pfam" id="PF03476">
    <property type="entry name" value="MOSC_N"/>
    <property type="match status" value="1"/>
</dbReference>
<dbReference type="PANTHER" id="PTHR14237:SF19">
    <property type="entry name" value="MITOCHONDRIAL AMIDOXIME REDUCING COMPONENT 1"/>
    <property type="match status" value="1"/>
</dbReference>
<dbReference type="InterPro" id="IPR005302">
    <property type="entry name" value="MoCF_Sase_C"/>
</dbReference>
<dbReference type="EMBL" id="FUKI01000018">
    <property type="protein sequence ID" value="SJM89598.1"/>
    <property type="molecule type" value="Genomic_DNA"/>
</dbReference>